<dbReference type="Proteomes" id="UP000248659">
    <property type="component" value="Unassembled WGS sequence"/>
</dbReference>
<organism evidence="2 3">
    <name type="scientific">Rhodovulum viride</name>
    <dbReference type="NCBI Taxonomy" id="1231134"/>
    <lineage>
        <taxon>Bacteria</taxon>
        <taxon>Pseudomonadati</taxon>
        <taxon>Pseudomonadota</taxon>
        <taxon>Alphaproteobacteria</taxon>
        <taxon>Rhodobacterales</taxon>
        <taxon>Paracoccaceae</taxon>
        <taxon>Rhodovulum</taxon>
    </lineage>
</organism>
<accession>A0ABX9DHN3</accession>
<evidence type="ECO:0000313" key="3">
    <source>
        <dbReference type="Proteomes" id="UP000248659"/>
    </source>
</evidence>
<evidence type="ECO:0000313" key="2">
    <source>
        <dbReference type="EMBL" id="RAP41874.1"/>
    </source>
</evidence>
<evidence type="ECO:0000256" key="1">
    <source>
        <dbReference type="SAM" id="MobiDB-lite"/>
    </source>
</evidence>
<reference evidence="2 3" key="1">
    <citation type="submission" date="2017-01" db="EMBL/GenBank/DDBJ databases">
        <title>Genome sequence of Rhodovulum viride JA756.</title>
        <authorList>
            <person name="Lakshmi K.V."/>
            <person name="Tushar L.D."/>
            <person name="Sasikala C."/>
            <person name="Venkataramana C."/>
        </authorList>
    </citation>
    <scope>NUCLEOTIDE SEQUENCE [LARGE SCALE GENOMIC DNA]</scope>
    <source>
        <strain evidence="2 3">JA756</strain>
    </source>
</reference>
<feature type="compositionally biased region" description="Low complexity" evidence="1">
    <location>
        <begin position="198"/>
        <end position="211"/>
    </location>
</feature>
<protein>
    <submittedName>
        <fullName evidence="2">Uncharacterized protein</fullName>
    </submittedName>
</protein>
<keyword evidence="3" id="KW-1185">Reference proteome</keyword>
<proteinExistence type="predicted"/>
<feature type="region of interest" description="Disordered" evidence="1">
    <location>
        <begin position="124"/>
        <end position="227"/>
    </location>
</feature>
<dbReference type="RefSeq" id="WP_112315551.1">
    <property type="nucleotide sequence ID" value="NZ_MUAV01000007.1"/>
</dbReference>
<gene>
    <name evidence="2" type="ORF">BYZ73_07940</name>
</gene>
<dbReference type="EMBL" id="MUAV01000007">
    <property type="protein sequence ID" value="RAP41874.1"/>
    <property type="molecule type" value="Genomic_DNA"/>
</dbReference>
<name>A0ABX9DHN3_9RHOB</name>
<comment type="caution">
    <text evidence="2">The sequence shown here is derived from an EMBL/GenBank/DDBJ whole genome shotgun (WGS) entry which is preliminary data.</text>
</comment>
<sequence length="227" mass="24429">MTFDILFFDPVDQTTRANTRGLCAVFTGLEDEGQVVLSFHDIHGDLLVEDYMPPSGAAKLSFLGVVFDDPQVARVSVGTALLDPEDEPVRDDFLHGEPVPVEIAPGPLPAGVIFGLTSNAGLAAFRRRGPGPPPAPDPLTRGRSPPRRWRPRPCGAVRPGRGILGPATNAQARKHRFRGRNSGPGPCRHRPGLDRFVARPSRSLPRPAAPISGPPGMRVLSNLSRPR</sequence>